<evidence type="ECO:0008006" key="3">
    <source>
        <dbReference type="Google" id="ProtNLM"/>
    </source>
</evidence>
<sequence>MIRTDVEAPRPSGERERGVGILELPPADYAIFRRGNDSVGSLTQSNAWNNLAGSRAAVCCSATQAEGEVFRQCAGRPQHRTFGGRAVPLEILEVRVPEYKVKGSRAELKCIYSLGNATLYSLKWYKGDKQFFQYIPANSITKNTFYVKGVNVDERKKKGNCSHLPRPINLPRIAVPPLRPASR</sequence>
<dbReference type="PANTHER" id="PTHR21261:SF5">
    <property type="entry name" value="BEATEN PATH VA, ISOFORM A-RELATED"/>
    <property type="match status" value="1"/>
</dbReference>
<dbReference type="Proteomes" id="UP001487740">
    <property type="component" value="Unassembled WGS sequence"/>
</dbReference>
<comment type="caution">
    <text evidence="1">The sequence shown here is derived from an EMBL/GenBank/DDBJ whole genome shotgun (WGS) entry which is preliminary data.</text>
</comment>
<organism evidence="1 2">
    <name type="scientific">Scylla paramamosain</name>
    <name type="common">Mud crab</name>
    <dbReference type="NCBI Taxonomy" id="85552"/>
    <lineage>
        <taxon>Eukaryota</taxon>
        <taxon>Metazoa</taxon>
        <taxon>Ecdysozoa</taxon>
        <taxon>Arthropoda</taxon>
        <taxon>Crustacea</taxon>
        <taxon>Multicrustacea</taxon>
        <taxon>Malacostraca</taxon>
        <taxon>Eumalacostraca</taxon>
        <taxon>Eucarida</taxon>
        <taxon>Decapoda</taxon>
        <taxon>Pleocyemata</taxon>
        <taxon>Brachyura</taxon>
        <taxon>Eubrachyura</taxon>
        <taxon>Portunoidea</taxon>
        <taxon>Portunidae</taxon>
        <taxon>Portuninae</taxon>
        <taxon>Scylla</taxon>
    </lineage>
</organism>
<dbReference type="PANTHER" id="PTHR21261">
    <property type="entry name" value="BEAT PROTEIN"/>
    <property type="match status" value="1"/>
</dbReference>
<reference evidence="1 2" key="1">
    <citation type="submission" date="2023-03" db="EMBL/GenBank/DDBJ databases">
        <title>High-quality genome of Scylla paramamosain provides insights in environmental adaptation.</title>
        <authorList>
            <person name="Zhang L."/>
        </authorList>
    </citation>
    <scope>NUCLEOTIDE SEQUENCE [LARGE SCALE GENOMIC DNA]</scope>
    <source>
        <strain evidence="1">LZ_2023a</strain>
        <tissue evidence="1">Muscle</tissue>
    </source>
</reference>
<gene>
    <name evidence="1" type="ORF">O3P69_001803</name>
</gene>
<name>A0AAW0V0G4_SCYPA</name>
<dbReference type="EMBL" id="JARAKH010000003">
    <property type="protein sequence ID" value="KAK8405474.1"/>
    <property type="molecule type" value="Genomic_DNA"/>
</dbReference>
<dbReference type="AlphaFoldDB" id="A0AAW0V0G4"/>
<evidence type="ECO:0000313" key="1">
    <source>
        <dbReference type="EMBL" id="KAK8405474.1"/>
    </source>
</evidence>
<accession>A0AAW0V0G4</accession>
<keyword evidence="2" id="KW-1185">Reference proteome</keyword>
<proteinExistence type="predicted"/>
<evidence type="ECO:0000313" key="2">
    <source>
        <dbReference type="Proteomes" id="UP001487740"/>
    </source>
</evidence>
<protein>
    <recommendedName>
        <fullName evidence="3">Ig-like domain-containing protein</fullName>
    </recommendedName>
</protein>